<reference evidence="15" key="1">
    <citation type="submission" date="2016-10" db="EMBL/GenBank/DDBJ databases">
        <authorList>
            <person name="Varghese N."/>
            <person name="Submissions S."/>
        </authorList>
    </citation>
    <scope>NUCLEOTIDE SEQUENCE [LARGE SCALE GENOMIC DNA]</scope>
    <source>
        <strain evidence="15">DSM 17072</strain>
    </source>
</reference>
<dbReference type="InterPro" id="IPR000178">
    <property type="entry name" value="TF_IF2_bacterial-like"/>
</dbReference>
<dbReference type="STRING" id="311333.SAMN05421664_1270"/>
<feature type="compositionally biased region" description="Low complexity" evidence="12">
    <location>
        <begin position="374"/>
        <end position="383"/>
    </location>
</feature>
<dbReference type="PROSITE" id="PS51722">
    <property type="entry name" value="G_TR_2"/>
    <property type="match status" value="1"/>
</dbReference>
<dbReference type="HAMAP" id="MF_00100_B">
    <property type="entry name" value="IF_2_B"/>
    <property type="match status" value="1"/>
</dbReference>
<dbReference type="CDD" id="cd01887">
    <property type="entry name" value="IF2_eIF5B"/>
    <property type="match status" value="1"/>
</dbReference>
<accession>A0A1H1A660</accession>
<dbReference type="Gene3D" id="3.40.50.300">
    <property type="entry name" value="P-loop containing nucleotide triphosphate hydrolases"/>
    <property type="match status" value="1"/>
</dbReference>
<feature type="compositionally biased region" description="Gly residues" evidence="12">
    <location>
        <begin position="335"/>
        <end position="345"/>
    </location>
</feature>
<organism evidence="14 15">
    <name type="scientific">Chryseobacterium soldanellicola</name>
    <dbReference type="NCBI Taxonomy" id="311333"/>
    <lineage>
        <taxon>Bacteria</taxon>
        <taxon>Pseudomonadati</taxon>
        <taxon>Bacteroidota</taxon>
        <taxon>Flavobacteriia</taxon>
        <taxon>Flavobacteriales</taxon>
        <taxon>Weeksellaceae</taxon>
        <taxon>Chryseobacterium group</taxon>
        <taxon>Chryseobacterium</taxon>
    </lineage>
</organism>
<feature type="compositionally biased region" description="Basic and acidic residues" evidence="12">
    <location>
        <begin position="119"/>
        <end position="133"/>
    </location>
</feature>
<dbReference type="GO" id="GO:0003924">
    <property type="term" value="F:GTPase activity"/>
    <property type="evidence" value="ECO:0007669"/>
    <property type="project" value="UniProtKB-UniRule"/>
</dbReference>
<keyword evidence="5 9" id="KW-0396">Initiation factor</keyword>
<dbReference type="PROSITE" id="PS01176">
    <property type="entry name" value="IF2"/>
    <property type="match status" value="1"/>
</dbReference>
<dbReference type="Gene3D" id="1.10.10.2480">
    <property type="match status" value="1"/>
</dbReference>
<dbReference type="SUPFAM" id="SSF52156">
    <property type="entry name" value="Initiation factor IF2/eIF5b, domain 3"/>
    <property type="match status" value="1"/>
</dbReference>
<dbReference type="FunFam" id="2.40.30.10:FF:000008">
    <property type="entry name" value="Translation initiation factor IF-2"/>
    <property type="match status" value="1"/>
</dbReference>
<dbReference type="GO" id="GO:0003743">
    <property type="term" value="F:translation initiation factor activity"/>
    <property type="evidence" value="ECO:0007669"/>
    <property type="project" value="UniProtKB-UniRule"/>
</dbReference>
<comment type="similarity">
    <text evidence="2 9 10">Belongs to the TRAFAC class translation factor GTPase superfamily. Classic translation factor GTPase family. IF-2 subfamily.</text>
</comment>
<dbReference type="InterPro" id="IPR023115">
    <property type="entry name" value="TIF_IF2_dom3"/>
</dbReference>
<evidence type="ECO:0000256" key="8">
    <source>
        <dbReference type="ARBA" id="ARBA00023134"/>
    </source>
</evidence>
<evidence type="ECO:0000256" key="5">
    <source>
        <dbReference type="ARBA" id="ARBA00022540"/>
    </source>
</evidence>
<dbReference type="AlphaFoldDB" id="A0A1H1A660"/>
<dbReference type="Pfam" id="PF04760">
    <property type="entry name" value="IF2_N"/>
    <property type="match status" value="1"/>
</dbReference>
<evidence type="ECO:0000256" key="12">
    <source>
        <dbReference type="SAM" id="MobiDB-lite"/>
    </source>
</evidence>
<dbReference type="InterPro" id="IPR004161">
    <property type="entry name" value="EFTu-like_2"/>
</dbReference>
<dbReference type="GO" id="GO:0005737">
    <property type="term" value="C:cytoplasm"/>
    <property type="evidence" value="ECO:0007669"/>
    <property type="project" value="UniProtKB-SubCell"/>
</dbReference>
<keyword evidence="7 9" id="KW-0648">Protein biosynthesis</keyword>
<feature type="compositionally biased region" description="Low complexity" evidence="12">
    <location>
        <begin position="292"/>
        <end position="309"/>
    </location>
</feature>
<keyword evidence="15" id="KW-1185">Reference proteome</keyword>
<dbReference type="RefSeq" id="WP_089754751.1">
    <property type="nucleotide sequence ID" value="NZ_FNKL01000002.1"/>
</dbReference>
<evidence type="ECO:0000259" key="13">
    <source>
        <dbReference type="PROSITE" id="PS51722"/>
    </source>
</evidence>
<dbReference type="InterPro" id="IPR015760">
    <property type="entry name" value="TIF_IF2"/>
</dbReference>
<evidence type="ECO:0000256" key="1">
    <source>
        <dbReference type="ARBA" id="ARBA00004496"/>
    </source>
</evidence>
<dbReference type="SUPFAM" id="SSF50447">
    <property type="entry name" value="Translation proteins"/>
    <property type="match status" value="2"/>
</dbReference>
<feature type="region of interest" description="Disordered" evidence="12">
    <location>
        <begin position="99"/>
        <end position="391"/>
    </location>
</feature>
<dbReference type="InterPro" id="IPR036925">
    <property type="entry name" value="TIF_IF2_dom3_sf"/>
</dbReference>
<feature type="compositionally biased region" description="Gly residues" evidence="12">
    <location>
        <begin position="357"/>
        <end position="373"/>
    </location>
</feature>
<feature type="compositionally biased region" description="Basic and acidic residues" evidence="12">
    <location>
        <begin position="141"/>
        <end position="194"/>
    </location>
</feature>
<dbReference type="Gene3D" id="3.40.50.10050">
    <property type="entry name" value="Translation initiation factor IF- 2, domain 3"/>
    <property type="match status" value="1"/>
</dbReference>
<feature type="compositionally biased region" description="Basic and acidic residues" evidence="12">
    <location>
        <begin position="425"/>
        <end position="436"/>
    </location>
</feature>
<evidence type="ECO:0000256" key="4">
    <source>
        <dbReference type="ARBA" id="ARBA00022490"/>
    </source>
</evidence>
<evidence type="ECO:0000256" key="10">
    <source>
        <dbReference type="RuleBase" id="RU000644"/>
    </source>
</evidence>
<feature type="region of interest" description="Disordered" evidence="12">
    <location>
        <begin position="403"/>
        <end position="436"/>
    </location>
</feature>
<dbReference type="PANTHER" id="PTHR43381:SF5">
    <property type="entry name" value="TR-TYPE G DOMAIN-CONTAINING PROTEIN"/>
    <property type="match status" value="1"/>
</dbReference>
<dbReference type="InterPro" id="IPR053905">
    <property type="entry name" value="EF-G-like_DII"/>
</dbReference>
<dbReference type="InterPro" id="IPR005225">
    <property type="entry name" value="Small_GTP-bd"/>
</dbReference>
<comment type="function">
    <text evidence="9 10">One of the essential components for the initiation of protein synthesis. Protects formylmethionyl-tRNA from spontaneous hydrolysis and promotes its binding to the 30S ribosomal subunits. Also involved in the hydrolysis of GTP during the formation of the 70S ribosomal complex.</text>
</comment>
<feature type="binding site" evidence="9">
    <location>
        <begin position="577"/>
        <end position="581"/>
    </location>
    <ligand>
        <name>GTP</name>
        <dbReference type="ChEBI" id="CHEBI:37565"/>
    </ligand>
</feature>
<dbReference type="SUPFAM" id="SSF52540">
    <property type="entry name" value="P-loop containing nucleoside triphosphate hydrolases"/>
    <property type="match status" value="1"/>
</dbReference>
<dbReference type="NCBIfam" id="TIGR00487">
    <property type="entry name" value="IF-2"/>
    <property type="match status" value="1"/>
</dbReference>
<dbReference type="InterPro" id="IPR027417">
    <property type="entry name" value="P-loop_NTPase"/>
</dbReference>
<feature type="compositionally biased region" description="Basic residues" evidence="12">
    <location>
        <begin position="410"/>
        <end position="424"/>
    </location>
</feature>
<evidence type="ECO:0000313" key="14">
    <source>
        <dbReference type="EMBL" id="SDQ35080.1"/>
    </source>
</evidence>
<dbReference type="Pfam" id="PF22042">
    <property type="entry name" value="EF-G_D2"/>
    <property type="match status" value="1"/>
</dbReference>
<feature type="binding site" evidence="9">
    <location>
        <begin position="530"/>
        <end position="537"/>
    </location>
    <ligand>
        <name>GTP</name>
        <dbReference type="ChEBI" id="CHEBI:37565"/>
    </ligand>
</feature>
<evidence type="ECO:0000256" key="11">
    <source>
        <dbReference type="RuleBase" id="RU000645"/>
    </source>
</evidence>
<dbReference type="InterPro" id="IPR000795">
    <property type="entry name" value="T_Tr_GTP-bd_dom"/>
</dbReference>
<evidence type="ECO:0000313" key="15">
    <source>
        <dbReference type="Proteomes" id="UP000199627"/>
    </source>
</evidence>
<proteinExistence type="inferred from homology"/>
<dbReference type="Pfam" id="PF11987">
    <property type="entry name" value="IF-2"/>
    <property type="match status" value="1"/>
</dbReference>
<keyword evidence="4 9" id="KW-0963">Cytoplasm</keyword>
<protein>
    <recommendedName>
        <fullName evidence="3 9">Translation initiation factor IF-2</fullName>
    </recommendedName>
</protein>
<dbReference type="Proteomes" id="UP000199627">
    <property type="component" value="Unassembled WGS sequence"/>
</dbReference>
<dbReference type="Pfam" id="PF00009">
    <property type="entry name" value="GTP_EFTU"/>
    <property type="match status" value="1"/>
</dbReference>
<evidence type="ECO:0000256" key="6">
    <source>
        <dbReference type="ARBA" id="ARBA00022741"/>
    </source>
</evidence>
<comment type="caution">
    <text evidence="9">Lacks conserved residue(s) required for the propagation of feature annotation.</text>
</comment>
<dbReference type="CDD" id="cd03702">
    <property type="entry name" value="IF2_mtIF2_II"/>
    <property type="match status" value="1"/>
</dbReference>
<dbReference type="Pfam" id="PF03144">
    <property type="entry name" value="GTP_EFTU_D2"/>
    <property type="match status" value="1"/>
</dbReference>
<dbReference type="GO" id="GO:0005525">
    <property type="term" value="F:GTP binding"/>
    <property type="evidence" value="ECO:0007669"/>
    <property type="project" value="UniProtKB-KW"/>
</dbReference>
<gene>
    <name evidence="9" type="primary">infB</name>
    <name evidence="14" type="ORF">SAMN05421664_1270</name>
</gene>
<feature type="binding site" evidence="9">
    <location>
        <begin position="631"/>
        <end position="634"/>
    </location>
    <ligand>
        <name>GTP</name>
        <dbReference type="ChEBI" id="CHEBI:37565"/>
    </ligand>
</feature>
<name>A0A1H1A660_9FLAO</name>
<dbReference type="InterPro" id="IPR006847">
    <property type="entry name" value="IF2_N"/>
</dbReference>
<dbReference type="Gene3D" id="2.40.30.10">
    <property type="entry name" value="Translation factors"/>
    <property type="match status" value="2"/>
</dbReference>
<evidence type="ECO:0000256" key="3">
    <source>
        <dbReference type="ARBA" id="ARBA00020675"/>
    </source>
</evidence>
<dbReference type="NCBIfam" id="TIGR00231">
    <property type="entry name" value="small_GTP"/>
    <property type="match status" value="1"/>
</dbReference>
<evidence type="ECO:0000256" key="2">
    <source>
        <dbReference type="ARBA" id="ARBA00007733"/>
    </source>
</evidence>
<sequence>MPKIRLNKAVKEFNISMSRLVEFLQAKGIEVESNPNAQLEEAAYSALEAEFAKDGEQRKASHEVVITKVPEEKLEIEKTPEVIRAKANKPETKILGKIDLESKKPEVEETPAEKPVPMVEEKKPVVEEKKEEVVPAPEVKAAPEKQEFKVLDKIDLSQIESRNRPTKKDKPKVEEKKAEDKPVEKQIEPVKEAPKPVVEQPVAKPAEVKAETQKPTPEEPQEPQKIETVYQKLDGPKIVGEKIDLTQFAPKPNSGAKKKRKRIEKPGGNNQQGGGNNQQGGNNNNQGGGQQGNRPYGNNNNNQGGNRPQGQGGPQGNRPPGQGQGGAQGNRPQGQGQGGQGGGNRFGNNNQGNRPPGQGGQGNRPAGQGGGNRFGNNNRPGQRTMPVELTDEQVKNQIKETLEKLTNKGGKSKSAKHRKDKRTFRREQDERQQEIDAQDRTLKVTEFITVGELASLMNVSPTEVISACFSLGVMVTMNQRLEADTLLLVADEFGYKIEFSDADLGESEAEEIVDTEEELLPRAPIVTVMGHVDHGKTSLLDYIRKTNVIAGESGGITQHIGAYNVKLENGQRITFLDTPGHEAFTAMRARGAQITDIAIIVIAADDDVMPQTREAISHAQAAGVPMIIALNKVDRPNANPDNIRQQLSGMNILVEEWGGNVQAQEISAKFGNNMDVLLEKVLLQAEMLDLKANPNRNAQGVVIEASLDKGRGYVATMLVQTGTLRVGDYVVAGKNHGKVKAMLDERGRNLTEAGPSIPVTILGLDGAPTAGDKFKVYDDESEAKTIANKREQLQRELSIRTKKHTTLEELGRRIALGEFKELNIILKGDVDGSVEALSDQLQRLSTAEINVNILHKGVGQITESDVNLATASDAIIIGFNVRAGGNAKELADKEEIEIRTYSVIYAAIDEVKEAMEGMLSPEIKEQVIGNVEIREVFKISKVGTIAGCMVLSGKVTRQSKIRVLRDGIVKFDGELESLKRFKDDVKEVTKGYECGLNLKGYNDIEEGDILEVYEEVAVKKKLK</sequence>
<dbReference type="InterPro" id="IPR009000">
    <property type="entry name" value="Transl_B-barrel_sf"/>
</dbReference>
<dbReference type="OrthoDB" id="9811804at2"/>
<keyword evidence="8 9" id="KW-0342">GTP-binding</keyword>
<evidence type="ECO:0000256" key="9">
    <source>
        <dbReference type="HAMAP-Rule" id="MF_00100"/>
    </source>
</evidence>
<dbReference type="FunFam" id="3.40.50.10050:FF:000001">
    <property type="entry name" value="Translation initiation factor IF-2"/>
    <property type="match status" value="1"/>
</dbReference>
<dbReference type="PANTHER" id="PTHR43381">
    <property type="entry name" value="TRANSLATION INITIATION FACTOR IF-2-RELATED"/>
    <property type="match status" value="1"/>
</dbReference>
<dbReference type="FunFam" id="2.40.30.10:FF:000007">
    <property type="entry name" value="Translation initiation factor IF-2"/>
    <property type="match status" value="1"/>
</dbReference>
<dbReference type="FunFam" id="3.40.50.300:FF:000019">
    <property type="entry name" value="Translation initiation factor IF-2"/>
    <property type="match status" value="1"/>
</dbReference>
<feature type="compositionally biased region" description="Low complexity" evidence="12">
    <location>
        <begin position="346"/>
        <end position="356"/>
    </location>
</feature>
<comment type="subcellular location">
    <subcellularLocation>
        <location evidence="1 9 11">Cytoplasm</location>
    </subcellularLocation>
</comment>
<dbReference type="EMBL" id="FNKL01000002">
    <property type="protein sequence ID" value="SDQ35080.1"/>
    <property type="molecule type" value="Genomic_DNA"/>
</dbReference>
<feature type="domain" description="Tr-type G" evidence="13">
    <location>
        <begin position="521"/>
        <end position="691"/>
    </location>
</feature>
<evidence type="ECO:0000256" key="7">
    <source>
        <dbReference type="ARBA" id="ARBA00022917"/>
    </source>
</evidence>
<keyword evidence="6 9" id="KW-0547">Nucleotide-binding</keyword>
<dbReference type="CDD" id="cd03692">
    <property type="entry name" value="mtIF2_IVc"/>
    <property type="match status" value="1"/>
</dbReference>
<dbReference type="InterPro" id="IPR044145">
    <property type="entry name" value="IF2_II"/>
</dbReference>